<dbReference type="GO" id="GO:0016829">
    <property type="term" value="F:lyase activity"/>
    <property type="evidence" value="ECO:0007669"/>
    <property type="project" value="UniProtKB-KW"/>
</dbReference>
<evidence type="ECO:0000313" key="4">
    <source>
        <dbReference type="EMBL" id="RIV81953.1"/>
    </source>
</evidence>
<dbReference type="Gene3D" id="1.10.12.10">
    <property type="entry name" value="Lyase 2-enoyl-coa Hydratase, Chain A, domain 2"/>
    <property type="match status" value="1"/>
</dbReference>
<dbReference type="PANTHER" id="PTHR11941">
    <property type="entry name" value="ENOYL-COA HYDRATASE-RELATED"/>
    <property type="match status" value="1"/>
</dbReference>
<dbReference type="CDD" id="cd06558">
    <property type="entry name" value="crotonase-like"/>
    <property type="match status" value="1"/>
</dbReference>
<dbReference type="OrthoDB" id="9802898at2"/>
<dbReference type="EMBL" id="QXFM01000126">
    <property type="protein sequence ID" value="RIV81953.1"/>
    <property type="molecule type" value="Genomic_DNA"/>
</dbReference>
<dbReference type="InterPro" id="IPR001753">
    <property type="entry name" value="Enoyl-CoA_hydra/iso"/>
</dbReference>
<dbReference type="GO" id="GO:0006635">
    <property type="term" value="P:fatty acid beta-oxidation"/>
    <property type="evidence" value="ECO:0007669"/>
    <property type="project" value="TreeGrafter"/>
</dbReference>
<sequence length="271" mass="29445">MTMENVLLEIEDRIATVTLNRPDALNATTDGLYGELAALWPKLRTDPDVACVILTGAGRGFCAGADLKNRRTDLTPLQLSARHRWILTNVLRPLYEMEKPVIAAVNGPAAGAGANIALACDFAYASEKASFTQAFARVGLIPDLGGLFFLQRAVGRARAKELAFTARKVEAAEALKLGLVQKVVPHDELLAAARETALAIAQNAPTSIGMMKTLIDKSEYSTFDQMIEFEAYAQTAAFVSPDYLEGVNAFREKRKPVFKGGPAQTDNETWR</sequence>
<dbReference type="Proteomes" id="UP000265366">
    <property type="component" value="Unassembled WGS sequence"/>
</dbReference>
<keyword evidence="2" id="KW-0456">Lyase</keyword>
<evidence type="ECO:0000256" key="2">
    <source>
        <dbReference type="ARBA" id="ARBA00023239"/>
    </source>
</evidence>
<protein>
    <submittedName>
        <fullName evidence="4">Enoyl-CoA hydratase</fullName>
    </submittedName>
</protein>
<dbReference type="SUPFAM" id="SSF52096">
    <property type="entry name" value="ClpP/crotonase"/>
    <property type="match status" value="1"/>
</dbReference>
<keyword evidence="5" id="KW-1185">Reference proteome</keyword>
<dbReference type="InterPro" id="IPR029045">
    <property type="entry name" value="ClpP/crotonase-like_dom_sf"/>
</dbReference>
<comment type="similarity">
    <text evidence="1 3">Belongs to the enoyl-CoA hydratase/isomerase family.</text>
</comment>
<dbReference type="PANTHER" id="PTHR11941:SF133">
    <property type="entry name" value="1,2-EPOXYPHENYLACETYL-COA ISOMERASE"/>
    <property type="match status" value="1"/>
</dbReference>
<name>A0A3A1P2R3_9SPHN</name>
<dbReference type="AlphaFoldDB" id="A0A3A1P2R3"/>
<gene>
    <name evidence="4" type="ORF">D2V17_16305</name>
</gene>
<reference evidence="4 5" key="1">
    <citation type="submission" date="2018-08" db="EMBL/GenBank/DDBJ databases">
        <title>Erythrobacter zhengii sp.nov., a bacterium isolated from deep-sea sediment.</title>
        <authorList>
            <person name="Fang C."/>
            <person name="Wu Y.-H."/>
            <person name="Sun C."/>
            <person name="Wang H."/>
            <person name="Cheng H."/>
            <person name="Meng F.-X."/>
            <person name="Wang C.-S."/>
            <person name="Xu X.-W."/>
        </authorList>
    </citation>
    <scope>NUCLEOTIDE SEQUENCE [LARGE SCALE GENOMIC DNA]</scope>
    <source>
        <strain evidence="4 5">CCTCC AB 2015396</strain>
    </source>
</reference>
<proteinExistence type="inferred from homology"/>
<accession>A0A3A1P2R3</accession>
<evidence type="ECO:0000313" key="5">
    <source>
        <dbReference type="Proteomes" id="UP000265366"/>
    </source>
</evidence>
<evidence type="ECO:0000256" key="1">
    <source>
        <dbReference type="ARBA" id="ARBA00005254"/>
    </source>
</evidence>
<dbReference type="PROSITE" id="PS00166">
    <property type="entry name" value="ENOYL_COA_HYDRATASE"/>
    <property type="match status" value="1"/>
</dbReference>
<dbReference type="Pfam" id="PF00378">
    <property type="entry name" value="ECH_1"/>
    <property type="match status" value="1"/>
</dbReference>
<evidence type="ECO:0000256" key="3">
    <source>
        <dbReference type="RuleBase" id="RU003707"/>
    </source>
</evidence>
<dbReference type="Gene3D" id="3.90.226.10">
    <property type="entry name" value="2-enoyl-CoA Hydratase, Chain A, domain 1"/>
    <property type="match status" value="1"/>
</dbReference>
<organism evidence="4 5">
    <name type="scientific">Aurantiacibacter xanthus</name>
    <dbReference type="NCBI Taxonomy" id="1784712"/>
    <lineage>
        <taxon>Bacteria</taxon>
        <taxon>Pseudomonadati</taxon>
        <taxon>Pseudomonadota</taxon>
        <taxon>Alphaproteobacteria</taxon>
        <taxon>Sphingomonadales</taxon>
        <taxon>Erythrobacteraceae</taxon>
        <taxon>Aurantiacibacter</taxon>
    </lineage>
</organism>
<comment type="caution">
    <text evidence="4">The sequence shown here is derived from an EMBL/GenBank/DDBJ whole genome shotgun (WGS) entry which is preliminary data.</text>
</comment>
<dbReference type="InterPro" id="IPR014748">
    <property type="entry name" value="Enoyl-CoA_hydra_C"/>
</dbReference>
<dbReference type="InterPro" id="IPR018376">
    <property type="entry name" value="Enoyl-CoA_hyd/isom_CS"/>
</dbReference>